<feature type="compositionally biased region" description="Basic and acidic residues" evidence="1">
    <location>
        <begin position="587"/>
        <end position="606"/>
    </location>
</feature>
<evidence type="ECO:0000313" key="4">
    <source>
        <dbReference type="WBParaSite" id="MBELARI_LOCUS20105"/>
    </source>
</evidence>
<sequence>MADSTSWPRTLHRYFAISSQASGHYKRLWLRTSAPRLSPDSPTAEMFVKRGSAKAVATSTPQVRRVRNAELRKTRLTIYAIVASFQEPSTSGKILREYREEYGGLTHEKFGYQHLEKLLDDHPQLFPAIDSQGRRAYKAKVSDNAASQALQFQIQRQKKKKKKSNRRGGYNRAAHGGGRGASIFTNGSLKNRLTFERLMVEERQQSCLRGRGITRGSPKTNQRGRNTQPPTLRAAPLAPLAHWLKPQMPFNAGYFNCPPSLFQSLLQPPLQPPLMKTTVELEKYFGTGKLSSVRAAMKDDIVFEVLGSDEILIKTKAFVERTRNDRTQEKDKVEVGSPRATMAPRLTELMEHFTMQLVNMYPNPIPLSDVGIFYSRHYGAEVNPERLYAKHWSDLFATTFSSRTMVKDGSIHLREAYVKKHNIKPKHVDQSHAKAGNLQLAMINDLNESSLESGDESEEEEEDKCDEMIAETGVSLTSIPLEPAPMDLISAIPLPPEPKPTLVLQTQRSSTVNAFLKFKCMERGQHKQKITVEVAGPKASMLEIPEPAKAKAQEPPKAKAQEPPKAKMPETPEPPKANAQDPPFRLRMIDRIKKPNQIKKEPENQRPETPVMPAVAAKNTSPQPQKKTESKSKETPKKAEKNQTKKPVQMVVDQELSNMASCFARLAVTPTQALSATRPTVPAKPKERKGATVKFDPVDDVKRRCVEKMALMAEMKHEGTIRTHASIAASVLPQRTRRPMLLSKVTEKSYP</sequence>
<evidence type="ECO:0000256" key="1">
    <source>
        <dbReference type="SAM" id="MobiDB-lite"/>
    </source>
</evidence>
<protein>
    <recommendedName>
        <fullName evidence="2">HTH OST-type domain-containing protein</fullName>
    </recommendedName>
</protein>
<feature type="compositionally biased region" description="Basic residues" evidence="1">
    <location>
        <begin position="156"/>
        <end position="166"/>
    </location>
</feature>
<dbReference type="Pfam" id="PF12872">
    <property type="entry name" value="OST-HTH"/>
    <property type="match status" value="1"/>
</dbReference>
<feature type="compositionally biased region" description="Basic and acidic residues" evidence="1">
    <location>
        <begin position="626"/>
        <end position="643"/>
    </location>
</feature>
<feature type="compositionally biased region" description="Basic and acidic residues" evidence="1">
    <location>
        <begin position="547"/>
        <end position="570"/>
    </location>
</feature>
<feature type="region of interest" description="Disordered" evidence="1">
    <location>
        <begin position="207"/>
        <end position="232"/>
    </location>
</feature>
<dbReference type="InterPro" id="IPR025605">
    <property type="entry name" value="OST-HTH/LOTUS_dom"/>
</dbReference>
<feature type="domain" description="HTH OST-type" evidence="2">
    <location>
        <begin position="78"/>
        <end position="126"/>
    </location>
</feature>
<proteinExistence type="predicted"/>
<dbReference type="WBParaSite" id="MBELARI_LOCUS20105">
    <property type="protein sequence ID" value="MBELARI_LOCUS20105"/>
    <property type="gene ID" value="MBELARI_LOCUS20105"/>
</dbReference>
<keyword evidence="3" id="KW-1185">Reference proteome</keyword>
<organism evidence="3 4">
    <name type="scientific">Mesorhabditis belari</name>
    <dbReference type="NCBI Taxonomy" id="2138241"/>
    <lineage>
        <taxon>Eukaryota</taxon>
        <taxon>Metazoa</taxon>
        <taxon>Ecdysozoa</taxon>
        <taxon>Nematoda</taxon>
        <taxon>Chromadorea</taxon>
        <taxon>Rhabditida</taxon>
        <taxon>Rhabditina</taxon>
        <taxon>Rhabditomorpha</taxon>
        <taxon>Rhabditoidea</taxon>
        <taxon>Rhabditidae</taxon>
        <taxon>Mesorhabditinae</taxon>
        <taxon>Mesorhabditis</taxon>
    </lineage>
</organism>
<feature type="region of interest" description="Disordered" evidence="1">
    <location>
        <begin position="155"/>
        <end position="185"/>
    </location>
</feature>
<evidence type="ECO:0000259" key="2">
    <source>
        <dbReference type="Pfam" id="PF12872"/>
    </source>
</evidence>
<accession>A0AAF3F171</accession>
<evidence type="ECO:0000313" key="3">
    <source>
        <dbReference type="Proteomes" id="UP000887575"/>
    </source>
</evidence>
<feature type="region of interest" description="Disordered" evidence="1">
    <location>
        <begin position="547"/>
        <end position="649"/>
    </location>
</feature>
<dbReference type="Proteomes" id="UP000887575">
    <property type="component" value="Unassembled WGS sequence"/>
</dbReference>
<dbReference type="AlphaFoldDB" id="A0AAF3F171"/>
<name>A0AAF3F171_9BILA</name>
<feature type="compositionally biased region" description="Polar residues" evidence="1">
    <location>
        <begin position="217"/>
        <end position="228"/>
    </location>
</feature>
<reference evidence="4" key="1">
    <citation type="submission" date="2024-02" db="UniProtKB">
        <authorList>
            <consortium name="WormBaseParasite"/>
        </authorList>
    </citation>
    <scope>IDENTIFICATION</scope>
</reference>